<feature type="domain" description="Ubiquitin-like protease family profile" evidence="5">
    <location>
        <begin position="699"/>
        <end position="936"/>
    </location>
</feature>
<dbReference type="InterPro" id="IPR003653">
    <property type="entry name" value="Peptidase_C48_C"/>
</dbReference>
<dbReference type="PANTHER" id="PTHR48449:SF2">
    <property type="entry name" value="UBIQUITIN-LIKE PROTEASE FAMILY PROFILE DOMAIN-CONTAINING PROTEIN"/>
    <property type="match status" value="1"/>
</dbReference>
<dbReference type="InterPro" id="IPR015410">
    <property type="entry name" value="DUF1985"/>
</dbReference>
<keyword evidence="2" id="KW-0645">Protease</keyword>
<evidence type="ECO:0000259" key="5">
    <source>
        <dbReference type="PROSITE" id="PS50600"/>
    </source>
</evidence>
<comment type="similarity">
    <text evidence="1">Belongs to the peptidase C48 family.</text>
</comment>
<dbReference type="AlphaFoldDB" id="A0A178VLE1"/>
<evidence type="ECO:0000313" key="7">
    <source>
        <dbReference type="Proteomes" id="UP000078284"/>
    </source>
</evidence>
<evidence type="ECO:0000313" key="6">
    <source>
        <dbReference type="EMBL" id="OAP06548.1"/>
    </source>
</evidence>
<dbReference type="Pfam" id="PF02902">
    <property type="entry name" value="Peptidase_C48"/>
    <property type="match status" value="1"/>
</dbReference>
<name>A0A178VLE1_ARATH</name>
<feature type="region of interest" description="Disordered" evidence="4">
    <location>
        <begin position="327"/>
        <end position="353"/>
    </location>
</feature>
<dbReference type="GO" id="GO:0008234">
    <property type="term" value="F:cysteine-type peptidase activity"/>
    <property type="evidence" value="ECO:0007669"/>
    <property type="project" value="InterPro"/>
</dbReference>
<dbReference type="Proteomes" id="UP000078284">
    <property type="component" value="Chromosome 3"/>
</dbReference>
<reference evidence="7" key="1">
    <citation type="journal article" date="2016" name="Proc. Natl. Acad. Sci. U.S.A.">
        <title>Chromosome-level assembly of Arabidopsis thaliana Ler reveals the extent of translocation and inversion polymorphisms.</title>
        <authorList>
            <person name="Zapata L."/>
            <person name="Ding J."/>
            <person name="Willing E.M."/>
            <person name="Hartwig B."/>
            <person name="Bezdan D."/>
            <person name="Jiao W.B."/>
            <person name="Patel V."/>
            <person name="Velikkakam James G."/>
            <person name="Koornneef M."/>
            <person name="Ossowski S."/>
            <person name="Schneeberger K."/>
        </authorList>
    </citation>
    <scope>NUCLEOTIDE SEQUENCE [LARGE SCALE GENOMIC DNA]</scope>
    <source>
        <strain evidence="7">cv. Landsberg erecta</strain>
    </source>
</reference>
<evidence type="ECO:0000256" key="3">
    <source>
        <dbReference type="ARBA" id="ARBA00022801"/>
    </source>
</evidence>
<comment type="caution">
    <text evidence="6">The sequence shown here is derived from an EMBL/GenBank/DDBJ whole genome shotgun (WGS) entry which is preliminary data.</text>
</comment>
<evidence type="ECO:0000256" key="2">
    <source>
        <dbReference type="ARBA" id="ARBA00022670"/>
    </source>
</evidence>
<protein>
    <recommendedName>
        <fullName evidence="5">Ubiquitin-like protease family profile domain-containing protein</fullName>
    </recommendedName>
</protein>
<sequence length="962" mass="105517">MSSLLPSLTAKEKLKRHRSLSKRITFTESITKHQPVNTVAFGAGGFHHIRFPQQTGVSASFGLFLLSRQLEVANSDEIWVVFAGTPIRFSLREFKIVTGLPCGKYPKVQKNKKRGTGGKQIPYYNTLFGLEEDVTVERVITMLTKRVVTDRDIRLRYACLALVDGFLLPTSHYPKIIKNHAEMSEDLQGFLSYPWGRLSFEMMMTSIKEREVEQLATTCVAVQGLLFALQLVVLEAPPAIEEGPPIDEVFRSDSDEEAAAGVGSRQGVALKLGNAKDVDAKCEVHVDPIIFPDSRMNPAEDLTWSDDEDDVRVENIRDGIAKVVRGRKTQPNARPAAGLRRKNKSPIEEEGERSGGIDINALTRMIDEKLKSQAEKIIKGVIRWFSENLSVDAGNSKGSVSEEQGTQAEQAAADADENSNPANVDQTVADAEKNTNHVSSPDLPNENAEADVNTIPQPRHPVPMETDFTLPSFQGDQAVAAVDDVVSFYNSVDVPTCSPRGGTNVNGKNDGEALMDDDSTTVEDELSMEVNADVHDHIGEDADRQAMDVDAEVHVHSSKDADRQGDAVMGVDLTTIINDQDLNRSPARGEEGHGVAGTSSSHPPKSVLTEDNLIGIDVEQNPSTPGIPMDLIPDVAITVPPVGPPIPTASQVEGADEASGRSTLLPTTLNDEVNQDSDEVRFFYSAPGSGEKLTAGKDVAVFDVDVNQGRRSRRPRTLSSKLDGRFHFDKKTKLLVGHPSPLISAGEVVADPEERYQRSLLKLKRKRFCRHLLRTDDIDGEKLRVDLLGSKFVSQLTRLFTKFTKTSPPEDFVFPAAVVDLLMGVGESDHVRLFAEADCVYMPFNFDKKHWVALCVDLKSHKITILDSNIQLRRDSSLFAELQPLAAMLPYLFKQANSSGGPILLQPFPLDRPHDIPQVSSPFDSGVFSVFLIHAHAAGGVEECLEFDVAALDQEVKSSSRL</sequence>
<evidence type="ECO:0000256" key="4">
    <source>
        <dbReference type="SAM" id="MobiDB-lite"/>
    </source>
</evidence>
<dbReference type="ExpressionAtlas" id="A0A178VLE1">
    <property type="expression patterns" value="baseline and differential"/>
</dbReference>
<keyword evidence="3" id="KW-0378">Hydrolase</keyword>
<feature type="compositionally biased region" description="Polar residues" evidence="4">
    <location>
        <begin position="396"/>
        <end position="406"/>
    </location>
</feature>
<dbReference type="InterPro" id="IPR038765">
    <property type="entry name" value="Papain-like_cys_pep_sf"/>
</dbReference>
<dbReference type="GO" id="GO:0006508">
    <property type="term" value="P:proteolysis"/>
    <property type="evidence" value="ECO:0007669"/>
    <property type="project" value="UniProtKB-KW"/>
</dbReference>
<dbReference type="PROSITE" id="PS50600">
    <property type="entry name" value="ULP_PROTEASE"/>
    <property type="match status" value="1"/>
</dbReference>
<proteinExistence type="inferred from homology"/>
<organism evidence="6 7">
    <name type="scientific">Arabidopsis thaliana</name>
    <name type="common">Mouse-ear cress</name>
    <dbReference type="NCBI Taxonomy" id="3702"/>
    <lineage>
        <taxon>Eukaryota</taxon>
        <taxon>Viridiplantae</taxon>
        <taxon>Streptophyta</taxon>
        <taxon>Embryophyta</taxon>
        <taxon>Tracheophyta</taxon>
        <taxon>Spermatophyta</taxon>
        <taxon>Magnoliopsida</taxon>
        <taxon>eudicotyledons</taxon>
        <taxon>Gunneridae</taxon>
        <taxon>Pentapetalae</taxon>
        <taxon>rosids</taxon>
        <taxon>malvids</taxon>
        <taxon>Brassicales</taxon>
        <taxon>Brassicaceae</taxon>
        <taxon>Camelineae</taxon>
        <taxon>Arabidopsis</taxon>
    </lineage>
</organism>
<gene>
    <name evidence="6" type="ordered locus">AXX17_At3g33420</name>
</gene>
<dbReference type="Pfam" id="PF09331">
    <property type="entry name" value="DUF1985"/>
    <property type="match status" value="1"/>
</dbReference>
<evidence type="ECO:0000256" key="1">
    <source>
        <dbReference type="ARBA" id="ARBA00005234"/>
    </source>
</evidence>
<accession>A0A178VLE1</accession>
<dbReference type="Gene3D" id="3.40.395.10">
    <property type="entry name" value="Adenoviral Proteinase, Chain A"/>
    <property type="match status" value="1"/>
</dbReference>
<dbReference type="SUPFAM" id="SSF54001">
    <property type="entry name" value="Cysteine proteinases"/>
    <property type="match status" value="1"/>
</dbReference>
<feature type="region of interest" description="Disordered" evidence="4">
    <location>
        <begin position="393"/>
        <end position="423"/>
    </location>
</feature>
<dbReference type="PANTHER" id="PTHR48449">
    <property type="entry name" value="DUF1985 DOMAIN-CONTAINING PROTEIN"/>
    <property type="match status" value="1"/>
</dbReference>
<dbReference type="EMBL" id="LUHQ01000003">
    <property type="protein sequence ID" value="OAP06548.1"/>
    <property type="molecule type" value="Genomic_DNA"/>
</dbReference>
<feature type="region of interest" description="Disordered" evidence="4">
    <location>
        <begin position="580"/>
        <end position="606"/>
    </location>
</feature>